<feature type="non-terminal residue" evidence="5">
    <location>
        <position position="1"/>
    </location>
</feature>
<evidence type="ECO:0000256" key="1">
    <source>
        <dbReference type="ARBA" id="ARBA00004308"/>
    </source>
</evidence>
<protein>
    <submittedName>
        <fullName evidence="5">SYNE2 protein</fullName>
    </submittedName>
</protein>
<sequence>ELENQLTTKSKTLDELKQSLALNGSAEQTPEALSLRIAELCEMVDSIVTQVAQLKTSMQSILEQWRVYDEVYAEVSLTTTRYLYCIDQCKRSVASLEALENQVKTLQ</sequence>
<keyword evidence="2" id="KW-0597">Phosphoprotein</keyword>
<keyword evidence="6" id="KW-1185">Reference proteome</keyword>
<dbReference type="PANTHER" id="PTHR14514">
    <property type="entry name" value="PKA ANCHORING PROTEIN"/>
    <property type="match status" value="1"/>
</dbReference>
<evidence type="ECO:0000313" key="5">
    <source>
        <dbReference type="EMBL" id="NWQ91814.1"/>
    </source>
</evidence>
<evidence type="ECO:0000313" key="6">
    <source>
        <dbReference type="Proteomes" id="UP000574691"/>
    </source>
</evidence>
<keyword evidence="4" id="KW-0472">Membrane</keyword>
<organism evidence="5 6">
    <name type="scientific">Burhinus bistriatus</name>
    <dbReference type="NCBI Taxonomy" id="240201"/>
    <lineage>
        <taxon>Eukaryota</taxon>
        <taxon>Metazoa</taxon>
        <taxon>Chordata</taxon>
        <taxon>Craniata</taxon>
        <taxon>Vertebrata</taxon>
        <taxon>Euteleostomi</taxon>
        <taxon>Archelosauria</taxon>
        <taxon>Archosauria</taxon>
        <taxon>Dinosauria</taxon>
        <taxon>Saurischia</taxon>
        <taxon>Theropoda</taxon>
        <taxon>Coelurosauria</taxon>
        <taxon>Aves</taxon>
        <taxon>Neognathae</taxon>
        <taxon>Neoaves</taxon>
        <taxon>Charadriiformes</taxon>
        <taxon>Burhinidae</taxon>
        <taxon>Burhinus</taxon>
    </lineage>
</organism>
<dbReference type="Proteomes" id="UP000574691">
    <property type="component" value="Unassembled WGS sequence"/>
</dbReference>
<evidence type="ECO:0000256" key="3">
    <source>
        <dbReference type="ARBA" id="ARBA00022737"/>
    </source>
</evidence>
<accession>A0A7K4T126</accession>
<keyword evidence="3" id="KW-0677">Repeat</keyword>
<name>A0A7K4T126_9CHAR</name>
<gene>
    <name evidence="5" type="primary">Syne2_1</name>
    <name evidence="5" type="ORF">BURBIS_R13269</name>
</gene>
<comment type="caution">
    <text evidence="5">The sequence shown here is derived from an EMBL/GenBank/DDBJ whole genome shotgun (WGS) entry which is preliminary data.</text>
</comment>
<evidence type="ECO:0000256" key="2">
    <source>
        <dbReference type="ARBA" id="ARBA00022553"/>
    </source>
</evidence>
<comment type="subcellular location">
    <subcellularLocation>
        <location evidence="1">Endomembrane system</location>
    </subcellularLocation>
</comment>
<dbReference type="PANTHER" id="PTHR14514:SF4">
    <property type="entry name" value="NESPRIN-2"/>
    <property type="match status" value="1"/>
</dbReference>
<dbReference type="AlphaFoldDB" id="A0A7K4T126"/>
<feature type="non-terminal residue" evidence="5">
    <location>
        <position position="107"/>
    </location>
</feature>
<reference evidence="5 6" key="1">
    <citation type="submission" date="2019-09" db="EMBL/GenBank/DDBJ databases">
        <title>Bird 10,000 Genomes (B10K) Project - Family phase.</title>
        <authorList>
            <person name="Zhang G."/>
        </authorList>
    </citation>
    <scope>NUCLEOTIDE SEQUENCE [LARGE SCALE GENOMIC DNA]</scope>
    <source>
        <strain evidence="5">B10K-DU-001-64</strain>
        <tissue evidence="5">Muscle</tissue>
    </source>
</reference>
<dbReference type="EMBL" id="VYXH01006598">
    <property type="protein sequence ID" value="NWQ91814.1"/>
    <property type="molecule type" value="Genomic_DNA"/>
</dbReference>
<evidence type="ECO:0000256" key="4">
    <source>
        <dbReference type="ARBA" id="ARBA00023136"/>
    </source>
</evidence>
<proteinExistence type="predicted"/>